<evidence type="ECO:0000313" key="3">
    <source>
        <dbReference type="EMBL" id="CCM17928.1"/>
    </source>
</evidence>
<feature type="signal peptide" evidence="1">
    <location>
        <begin position="1"/>
        <end position="21"/>
    </location>
</feature>
<accession>A0A1E1J321</accession>
<organism evidence="3">
    <name type="scientific">Leishmania guyanensis</name>
    <dbReference type="NCBI Taxonomy" id="5670"/>
    <lineage>
        <taxon>Eukaryota</taxon>
        <taxon>Discoba</taxon>
        <taxon>Euglenozoa</taxon>
        <taxon>Kinetoplastea</taxon>
        <taxon>Metakinetoplastina</taxon>
        <taxon>Trypanosomatida</taxon>
        <taxon>Trypanosomatidae</taxon>
        <taxon>Leishmaniinae</taxon>
        <taxon>Leishmania</taxon>
        <taxon>Leishmania guyanensis species complex</taxon>
    </lineage>
</organism>
<name>A0A1E1J321_LEIGU</name>
<reference evidence="3" key="1">
    <citation type="submission" date="2012-08" db="EMBL/GenBank/DDBJ databases">
        <title>Comparative genomics of metastatic and non-metastatic Leishmania guyanensis provides insights into polygenic factors involved in Leishmania RNA virus infection.</title>
        <authorList>
            <person name="Smith D."/>
            <person name="Hertz-Fowler C."/>
            <person name="Martin R."/>
            <person name="Dickens N."/>
            <person name="Fasel N."/>
            <person name="Falquet L."/>
            <person name="Beverley S."/>
            <person name="Zangger H."/>
            <person name="Calderon-Copete S."/>
            <person name="Mottram J."/>
            <person name="Xenarios I."/>
        </authorList>
    </citation>
    <scope>NUCLEOTIDE SEQUENCE</scope>
    <source>
        <strain evidence="3">MHOM/BR/75/M4147/SSU:IR2SAT-LUC</strain>
    </source>
</reference>
<dbReference type="EMBL" id="CALQ01001434">
    <property type="protein sequence ID" value="CCM17928.1"/>
    <property type="molecule type" value="Genomic_DNA"/>
</dbReference>
<dbReference type="AlphaFoldDB" id="A0A1E1J321"/>
<evidence type="ECO:0000256" key="1">
    <source>
        <dbReference type="SAM" id="SignalP"/>
    </source>
</evidence>
<dbReference type="EMBL" id="CALQ01001430">
    <property type="protein sequence ID" value="CCM17923.1"/>
    <property type="molecule type" value="Genomic_DNA"/>
</dbReference>
<evidence type="ECO:0000313" key="2">
    <source>
        <dbReference type="EMBL" id="CCM17923.1"/>
    </source>
</evidence>
<sequence length="123" mass="13669">MVHRSLLLLLPIQEPLCVTSACGCSSTSPVSLVRVVELPTFPHSLYPLNKAQPQELADLSLAGRGIESIARNRQYRQTCLPSRSLRHAESDVPTLSKSCWYVCVRYSSPNLPQGCCWHLCLSM</sequence>
<keyword evidence="1" id="KW-0732">Signal</keyword>
<gene>
    <name evidence="3" type="primary">LgM4147LRVhigh.31.01800.00280</name>
    <name evidence="2" type="synonym">LgM4147LRVhigh.31.01800.00110</name>
    <name evidence="2" type="ORF">BN36_3154160</name>
    <name evidence="3" type="ORF">BN36_3154200</name>
</gene>
<proteinExistence type="predicted"/>
<protein>
    <recommendedName>
        <fullName evidence="4">Secreted protein</fullName>
    </recommendedName>
</protein>
<feature type="chain" id="PRO_5009113862" description="Secreted protein" evidence="1">
    <location>
        <begin position="22"/>
        <end position="123"/>
    </location>
</feature>
<evidence type="ECO:0008006" key="4">
    <source>
        <dbReference type="Google" id="ProtNLM"/>
    </source>
</evidence>